<evidence type="ECO:0000256" key="1">
    <source>
        <dbReference type="SAM" id="SignalP"/>
    </source>
</evidence>
<dbReference type="EMBL" id="JBHRTA010000022">
    <property type="protein sequence ID" value="MFC3197399.1"/>
    <property type="molecule type" value="Genomic_DNA"/>
</dbReference>
<evidence type="ECO:0000313" key="2">
    <source>
        <dbReference type="EMBL" id="MFC3197399.1"/>
    </source>
</evidence>
<evidence type="ECO:0000313" key="3">
    <source>
        <dbReference type="Proteomes" id="UP001595526"/>
    </source>
</evidence>
<accession>A0ABV7JKL8</accession>
<comment type="caution">
    <text evidence="2">The sequence shown here is derived from an EMBL/GenBank/DDBJ whole genome shotgun (WGS) entry which is preliminary data.</text>
</comment>
<sequence length="294" mass="32867">MTLHIQLTAIASCFMAVAAFAQDSIPFSKRQNLGSVRHVEIHEASGLVASRVNARHFWTHNDSGDAARIFLIDDSARHKATFYLEGIHACDWEDIGVMERQGVNYLVVGDIGDNAGRRAVVDVHIFEEPLLSRSGPIIDTIPNAAIRSFALRYEDGSRDAESLFFDPIDERLYVVSKRELRVGLYYTELPKGLKPVDTLVLRREATLPLTFITAADISPDGTELLMKNLVSVFYWTRKRGESVADALSKPAVVLPYLPEPQGEAIAFSYEGKGYYTLSEAVLGMDVVFYFYNRL</sequence>
<dbReference type="RefSeq" id="WP_379021044.1">
    <property type="nucleotide sequence ID" value="NZ_JBHRTA010000022.1"/>
</dbReference>
<organism evidence="2 3">
    <name type="scientific">Parapedobacter deserti</name>
    <dbReference type="NCBI Taxonomy" id="1912957"/>
    <lineage>
        <taxon>Bacteria</taxon>
        <taxon>Pseudomonadati</taxon>
        <taxon>Bacteroidota</taxon>
        <taxon>Sphingobacteriia</taxon>
        <taxon>Sphingobacteriales</taxon>
        <taxon>Sphingobacteriaceae</taxon>
        <taxon>Parapedobacter</taxon>
    </lineage>
</organism>
<keyword evidence="3" id="KW-1185">Reference proteome</keyword>
<evidence type="ECO:0008006" key="4">
    <source>
        <dbReference type="Google" id="ProtNLM"/>
    </source>
</evidence>
<keyword evidence="1" id="KW-0732">Signal</keyword>
<reference evidence="3" key="1">
    <citation type="journal article" date="2019" name="Int. J. Syst. Evol. Microbiol.">
        <title>The Global Catalogue of Microorganisms (GCM) 10K type strain sequencing project: providing services to taxonomists for standard genome sequencing and annotation.</title>
        <authorList>
            <consortium name="The Broad Institute Genomics Platform"/>
            <consortium name="The Broad Institute Genome Sequencing Center for Infectious Disease"/>
            <person name="Wu L."/>
            <person name="Ma J."/>
        </authorList>
    </citation>
    <scope>NUCLEOTIDE SEQUENCE [LARGE SCALE GENOMIC DNA]</scope>
    <source>
        <strain evidence="3">KCTC 52416</strain>
    </source>
</reference>
<feature type="signal peptide" evidence="1">
    <location>
        <begin position="1"/>
        <end position="21"/>
    </location>
</feature>
<name>A0ABV7JKL8_9SPHI</name>
<proteinExistence type="predicted"/>
<protein>
    <recommendedName>
        <fullName evidence="4">Integral membrane protein</fullName>
    </recommendedName>
</protein>
<feature type="chain" id="PRO_5047224293" description="Integral membrane protein" evidence="1">
    <location>
        <begin position="22"/>
        <end position="294"/>
    </location>
</feature>
<gene>
    <name evidence="2" type="ORF">ACFOET_07220</name>
</gene>
<dbReference type="Proteomes" id="UP001595526">
    <property type="component" value="Unassembled WGS sequence"/>
</dbReference>